<dbReference type="AlphaFoldDB" id="A0A3B7MHF8"/>
<dbReference type="RefSeq" id="WP_119049657.1">
    <property type="nucleotide sequence ID" value="NZ_CP032157.1"/>
</dbReference>
<dbReference type="KEGG" id="pseg:D3H65_07445"/>
<dbReference type="OrthoDB" id="667893at2"/>
<reference evidence="1 2" key="1">
    <citation type="submission" date="2018-09" db="EMBL/GenBank/DDBJ databases">
        <title>Genome sequencing of strain 6GH32-13.</title>
        <authorList>
            <person name="Weon H.-Y."/>
            <person name="Heo J."/>
            <person name="Kwon S.-W."/>
        </authorList>
    </citation>
    <scope>NUCLEOTIDE SEQUENCE [LARGE SCALE GENOMIC DNA]</scope>
    <source>
        <strain evidence="1 2">5GH32-13</strain>
    </source>
</reference>
<dbReference type="SUPFAM" id="SSF48371">
    <property type="entry name" value="ARM repeat"/>
    <property type="match status" value="1"/>
</dbReference>
<proteinExistence type="predicted"/>
<dbReference type="InterPro" id="IPR016024">
    <property type="entry name" value="ARM-type_fold"/>
</dbReference>
<gene>
    <name evidence="1" type="ORF">D3H65_07445</name>
</gene>
<protein>
    <recommendedName>
        <fullName evidence="3">HEAT repeat domain-containing protein</fullName>
    </recommendedName>
</protein>
<keyword evidence="2" id="KW-1185">Reference proteome</keyword>
<sequence length="170" mass="19646">MDLKSAILEKHSKEQTDKIVRYVGHDKTRFNALMKIFLEGDKLLQQRAGWPLSYCAQAHPALAQPHLGKLLKLLERKDVHNAVTRNIVRLLQDVTIPPRYQGQVMNICFDFIADPQQLAAVKAFSLTILEHLADSYPDIIPELKLIIEERWPQETPAFHSRARKILKKYK</sequence>
<evidence type="ECO:0000313" key="2">
    <source>
        <dbReference type="Proteomes" id="UP000263900"/>
    </source>
</evidence>
<name>A0A3B7MHF8_9BACT</name>
<dbReference type="EMBL" id="CP032157">
    <property type="protein sequence ID" value="AXY73822.1"/>
    <property type="molecule type" value="Genomic_DNA"/>
</dbReference>
<evidence type="ECO:0008006" key="3">
    <source>
        <dbReference type="Google" id="ProtNLM"/>
    </source>
</evidence>
<accession>A0A3B7MHF8</accession>
<evidence type="ECO:0000313" key="1">
    <source>
        <dbReference type="EMBL" id="AXY73822.1"/>
    </source>
</evidence>
<organism evidence="1 2">
    <name type="scientific">Paraflavitalea soli</name>
    <dbReference type="NCBI Taxonomy" id="2315862"/>
    <lineage>
        <taxon>Bacteria</taxon>
        <taxon>Pseudomonadati</taxon>
        <taxon>Bacteroidota</taxon>
        <taxon>Chitinophagia</taxon>
        <taxon>Chitinophagales</taxon>
        <taxon>Chitinophagaceae</taxon>
        <taxon>Paraflavitalea</taxon>
    </lineage>
</organism>
<dbReference type="Proteomes" id="UP000263900">
    <property type="component" value="Chromosome"/>
</dbReference>